<dbReference type="PANTHER" id="PTHR39550">
    <property type="entry name" value="SLL0658 PROTEIN"/>
    <property type="match status" value="1"/>
</dbReference>
<sequence>MPNVIVDTSAVQYLYQLNLFDLLSNLYAQVIIPPSVASEIAQGLALGVSLPNLNAFTWVKTVPVSAEQLIPTLPNLGMGEREVISLAVNMTDALAILDDGLARAYAKELNIAFTGTLGILLKAKQAGHLNILSPLLDQLNSLGFRVDYETQRFVLKLAGEAS</sequence>
<dbReference type="Proteomes" id="UP000245124">
    <property type="component" value="Unassembled WGS sequence"/>
</dbReference>
<dbReference type="PANTHER" id="PTHR39550:SF1">
    <property type="entry name" value="SLL0658 PROTEIN"/>
    <property type="match status" value="1"/>
</dbReference>
<gene>
    <name evidence="1" type="ORF">NIES4072_41280</name>
</gene>
<dbReference type="InterPro" id="IPR021799">
    <property type="entry name" value="PIN-like_prokaryotic"/>
</dbReference>
<dbReference type="EMBL" id="BDUD01000001">
    <property type="protein sequence ID" value="GBG20450.1"/>
    <property type="molecule type" value="Genomic_DNA"/>
</dbReference>
<dbReference type="RefSeq" id="WP_109010392.1">
    <property type="nucleotide sequence ID" value="NZ_BDUD01000001.1"/>
</dbReference>
<comment type="caution">
    <text evidence="1">The sequence shown here is derived from an EMBL/GenBank/DDBJ whole genome shotgun (WGS) entry which is preliminary data.</text>
</comment>
<evidence type="ECO:0000313" key="1">
    <source>
        <dbReference type="EMBL" id="GBG20450.1"/>
    </source>
</evidence>
<dbReference type="OrthoDB" id="9796404at2"/>
<dbReference type="Pfam" id="PF11848">
    <property type="entry name" value="DUF3368"/>
    <property type="match status" value="1"/>
</dbReference>
<dbReference type="AlphaFoldDB" id="A0A2R5FNV3"/>
<reference evidence="1 2" key="1">
    <citation type="submission" date="2017-06" db="EMBL/GenBank/DDBJ databases">
        <title>Genome sequencing of cyanobaciteial culture collection at National Institute for Environmental Studies (NIES).</title>
        <authorList>
            <person name="Hirose Y."/>
            <person name="Shimura Y."/>
            <person name="Fujisawa T."/>
            <person name="Nakamura Y."/>
            <person name="Kawachi M."/>
        </authorList>
    </citation>
    <scope>NUCLEOTIDE SEQUENCE [LARGE SCALE GENOMIC DNA]</scope>
    <source>
        <strain evidence="1 2">NIES-4072</strain>
    </source>
</reference>
<evidence type="ECO:0008006" key="3">
    <source>
        <dbReference type="Google" id="ProtNLM"/>
    </source>
</evidence>
<name>A0A2R5FNV3_NOSCO</name>
<keyword evidence="2" id="KW-1185">Reference proteome</keyword>
<proteinExistence type="predicted"/>
<accession>A0A2R5FNV3</accession>
<evidence type="ECO:0000313" key="2">
    <source>
        <dbReference type="Proteomes" id="UP000245124"/>
    </source>
</evidence>
<protein>
    <recommendedName>
        <fullName evidence="3">Nucleic acid-binding protein</fullName>
    </recommendedName>
</protein>
<organism evidence="1 2">
    <name type="scientific">Nostoc commune NIES-4072</name>
    <dbReference type="NCBI Taxonomy" id="2005467"/>
    <lineage>
        <taxon>Bacteria</taxon>
        <taxon>Bacillati</taxon>
        <taxon>Cyanobacteriota</taxon>
        <taxon>Cyanophyceae</taxon>
        <taxon>Nostocales</taxon>
        <taxon>Nostocaceae</taxon>
        <taxon>Nostoc</taxon>
    </lineage>
</organism>